<evidence type="ECO:0000256" key="2">
    <source>
        <dbReference type="SAM" id="MobiDB-lite"/>
    </source>
</evidence>
<sequence length="288" mass="34575">MRFAIVEGKGQDALLVFIPNNHLEWLNPRVILEYDPTMDAEEYPPKAVIWVPDQFIISVNLEMVSSRPQTITHMLPPATPCREPHRRHEDHRHEDHRRHEEQQFHRRHEEQQFHRRHEEQRFHKRRDERFYEERRFREEPRFQGLCHNCSELRCRSRKRENNSHIDCGCPREKKIPVLELEFIKAQRTKAEGQGSMQMGSIDYSETKKQIANAKKREQIREREQKKKMKSEEAIQREEELCQDVYHFFDTGVLNKTLLSSCPSIVNKIIPIRTSPTAKLETLRLSQNK</sequence>
<dbReference type="Proteomes" id="UP000747542">
    <property type="component" value="Unassembled WGS sequence"/>
</dbReference>
<keyword evidence="4" id="KW-1185">Reference proteome</keyword>
<proteinExistence type="predicted"/>
<protein>
    <submittedName>
        <fullName evidence="3">Uncharacterized protein</fullName>
    </submittedName>
</protein>
<feature type="region of interest" description="Disordered" evidence="2">
    <location>
        <begin position="75"/>
        <end position="121"/>
    </location>
</feature>
<feature type="non-terminal residue" evidence="3">
    <location>
        <position position="288"/>
    </location>
</feature>
<evidence type="ECO:0000313" key="4">
    <source>
        <dbReference type="Proteomes" id="UP000747542"/>
    </source>
</evidence>
<reference evidence="3" key="1">
    <citation type="journal article" date="2021" name="Sci. Adv.">
        <title>The American lobster genome reveals insights on longevity, neural, and immune adaptations.</title>
        <authorList>
            <person name="Polinski J.M."/>
            <person name="Zimin A.V."/>
            <person name="Clark K.F."/>
            <person name="Kohn A.B."/>
            <person name="Sadowski N."/>
            <person name="Timp W."/>
            <person name="Ptitsyn A."/>
            <person name="Khanna P."/>
            <person name="Romanova D.Y."/>
            <person name="Williams P."/>
            <person name="Greenwood S.J."/>
            <person name="Moroz L.L."/>
            <person name="Walt D.R."/>
            <person name="Bodnar A.G."/>
        </authorList>
    </citation>
    <scope>NUCLEOTIDE SEQUENCE</scope>
    <source>
        <strain evidence="3">GMGI-L3</strain>
    </source>
</reference>
<evidence type="ECO:0000256" key="1">
    <source>
        <dbReference type="SAM" id="Coils"/>
    </source>
</evidence>
<feature type="coiled-coil region" evidence="1">
    <location>
        <begin position="212"/>
        <end position="240"/>
    </location>
</feature>
<dbReference type="AlphaFoldDB" id="A0A8J5N5F3"/>
<feature type="compositionally biased region" description="Basic and acidic residues" evidence="2">
    <location>
        <begin position="82"/>
        <end position="121"/>
    </location>
</feature>
<keyword evidence="1" id="KW-0175">Coiled coil</keyword>
<gene>
    <name evidence="3" type="ORF">Hamer_G029330</name>
</gene>
<organism evidence="3 4">
    <name type="scientific">Homarus americanus</name>
    <name type="common">American lobster</name>
    <dbReference type="NCBI Taxonomy" id="6706"/>
    <lineage>
        <taxon>Eukaryota</taxon>
        <taxon>Metazoa</taxon>
        <taxon>Ecdysozoa</taxon>
        <taxon>Arthropoda</taxon>
        <taxon>Crustacea</taxon>
        <taxon>Multicrustacea</taxon>
        <taxon>Malacostraca</taxon>
        <taxon>Eumalacostraca</taxon>
        <taxon>Eucarida</taxon>
        <taxon>Decapoda</taxon>
        <taxon>Pleocyemata</taxon>
        <taxon>Astacidea</taxon>
        <taxon>Nephropoidea</taxon>
        <taxon>Nephropidae</taxon>
        <taxon>Homarus</taxon>
    </lineage>
</organism>
<name>A0A8J5N5F3_HOMAM</name>
<dbReference type="EMBL" id="JAHLQT010008994">
    <property type="protein sequence ID" value="KAG7173781.1"/>
    <property type="molecule type" value="Genomic_DNA"/>
</dbReference>
<evidence type="ECO:0000313" key="3">
    <source>
        <dbReference type="EMBL" id="KAG7173781.1"/>
    </source>
</evidence>
<accession>A0A8J5N5F3</accession>
<comment type="caution">
    <text evidence="3">The sequence shown here is derived from an EMBL/GenBank/DDBJ whole genome shotgun (WGS) entry which is preliminary data.</text>
</comment>